<proteinExistence type="inferred from homology"/>
<feature type="domain" description="Choline/carnitine acyltransferase" evidence="6">
    <location>
        <begin position="76"/>
        <end position="673"/>
    </location>
</feature>
<dbReference type="InterPro" id="IPR039551">
    <property type="entry name" value="Cho/carn_acyl_trans"/>
</dbReference>
<evidence type="ECO:0000256" key="1">
    <source>
        <dbReference type="ARBA" id="ARBA00005232"/>
    </source>
</evidence>
<accession>A0A1X0P523</accession>
<dbReference type="OrthoDB" id="240216at2759"/>
<feature type="region of interest" description="Disordered" evidence="5">
    <location>
        <begin position="732"/>
        <end position="758"/>
    </location>
</feature>
<dbReference type="InterPro" id="IPR042231">
    <property type="entry name" value="Cho/carn_acyl_trans_2"/>
</dbReference>
<dbReference type="Proteomes" id="UP000192257">
    <property type="component" value="Unassembled WGS sequence"/>
</dbReference>
<dbReference type="GO" id="GO:0005739">
    <property type="term" value="C:mitochondrion"/>
    <property type="evidence" value="ECO:0007669"/>
    <property type="project" value="TreeGrafter"/>
</dbReference>
<dbReference type="GO" id="GO:0004092">
    <property type="term" value="F:carnitine O-acetyltransferase activity"/>
    <property type="evidence" value="ECO:0007669"/>
    <property type="project" value="TreeGrafter"/>
</dbReference>
<protein>
    <submittedName>
        <fullName evidence="7">Putative choline/carnitine O-acetyltransferase</fullName>
    </submittedName>
</protein>
<dbReference type="GeneID" id="39982784"/>
<evidence type="ECO:0000256" key="2">
    <source>
        <dbReference type="ARBA" id="ARBA00022679"/>
    </source>
</evidence>
<dbReference type="PANTHER" id="PTHR22589:SF29">
    <property type="entry name" value="MITOCHONDRIAL CARNITINE O-ACETYLTRANSFERASE-RELATED"/>
    <property type="match status" value="1"/>
</dbReference>
<dbReference type="Pfam" id="PF00755">
    <property type="entry name" value="Carn_acyltransf"/>
    <property type="match status" value="1"/>
</dbReference>
<evidence type="ECO:0000259" key="6">
    <source>
        <dbReference type="Pfam" id="PF00755"/>
    </source>
</evidence>
<evidence type="ECO:0000313" key="7">
    <source>
        <dbReference type="EMBL" id="ORC91753.1"/>
    </source>
</evidence>
<name>A0A1X0P523_9TRYP</name>
<evidence type="ECO:0000256" key="4">
    <source>
        <dbReference type="PIRSR" id="PIRSR600542-1"/>
    </source>
</evidence>
<dbReference type="GO" id="GO:0009437">
    <property type="term" value="P:carnitine metabolic process"/>
    <property type="evidence" value="ECO:0007669"/>
    <property type="project" value="TreeGrafter"/>
</dbReference>
<dbReference type="EMBL" id="NBCO01000005">
    <property type="protein sequence ID" value="ORC91753.1"/>
    <property type="molecule type" value="Genomic_DNA"/>
</dbReference>
<comment type="caution">
    <text evidence="7">The sequence shown here is derived from an EMBL/GenBank/DDBJ whole genome shotgun (WGS) entry which is preliminary data.</text>
</comment>
<reference evidence="7 8" key="1">
    <citation type="submission" date="2017-03" db="EMBL/GenBank/DDBJ databases">
        <title>An alternative strategy for trypanosome survival in the mammalian bloodstream revealed through genome and transcriptome analysis of the ubiquitous bovine parasite Trypanosoma (Megatrypanum) theileri.</title>
        <authorList>
            <person name="Kelly S."/>
            <person name="Ivens A."/>
            <person name="Mott A."/>
            <person name="O'Neill E."/>
            <person name="Emms D."/>
            <person name="Macleod O."/>
            <person name="Voorheis P."/>
            <person name="Matthews J."/>
            <person name="Matthews K."/>
            <person name="Carrington M."/>
        </authorList>
    </citation>
    <scope>NUCLEOTIDE SEQUENCE [LARGE SCALE GENOMIC DNA]</scope>
    <source>
        <strain evidence="7">Edinburgh</strain>
    </source>
</reference>
<dbReference type="AlphaFoldDB" id="A0A1X0P523"/>
<sequence>MTTMTLLSSANAQKFWELDSAFEVKERHTSSPVRTMETFRFQKEVLSVNGETDTGERPSNAHLISFEEHQASLPRLPIPPLRDTCELYLKSIQAIASSEEYFYASKAVEEFLRPGGTGELLHSLLVKWDQSCDQPSWLEEFWDDSYLCTRDPIPVNVNYFFQLQPHPQQKGGIERVSQVGRAASLLHAATEYYLSILNGTVEKEFERDSPVCMSQYRYVFSTARVPGLHRDRKVCYSTRALTSDEKKSKFAEFVATDPKHCIIIIRNRYFKIQVLHDDGTQYSVNEIALALKHIENIVTSRKEPGAPIGLFTTLDRTDWFHARERLKALGNGEVLQAIQSAIICLCLDAVEVTSPDEAARLFLHGPGTNRWFDRHNIIVTRDGSAGINWEHSVADGGTTLHVADFMYRRDCERYITDKDLEELMQNKKMTSLTLKMISELNWSIDNGLDKLMNAAFADFKVLIQSNETHVLHFQPFGGIAIKKNGMSPDAFVQVALQLTFYRLFGRNCATYEAASTRTFSHGRTECVRSATRAVWDFCHAAADPVFSKRVGSYVPNQRDLLRTALDAHTNYMKLAKKGLGVDRHLYGLRVMGRMHGIPLPDIFTNTCFQRSATWLMSTSHCGSSALDAFGFGPVVGSGFGIGYMIKGNSMDFVITSKYTHPFTSSSVFASMLHSSLMHLESIVQSEKIGERANGHTLVFSHPFGLNDFEYTQQDGFLYQRYAKESLRELAHTMEESGSNESSADVTSGCSSEGVSNIL</sequence>
<dbReference type="InterPro" id="IPR023213">
    <property type="entry name" value="CAT-like_dom_sf"/>
</dbReference>
<keyword evidence="8" id="KW-1185">Reference proteome</keyword>
<dbReference type="VEuPathDB" id="TriTrypDB:TM35_000053490"/>
<gene>
    <name evidence="7" type="ORF">TM35_000053490</name>
</gene>
<dbReference type="RefSeq" id="XP_028885819.1">
    <property type="nucleotide sequence ID" value="XM_029023004.1"/>
</dbReference>
<dbReference type="PANTHER" id="PTHR22589">
    <property type="entry name" value="CARNITINE O-ACYLTRANSFERASE"/>
    <property type="match status" value="1"/>
</dbReference>
<feature type="active site" description="Proton acceptor" evidence="4">
    <location>
        <position position="391"/>
    </location>
</feature>
<evidence type="ECO:0000256" key="5">
    <source>
        <dbReference type="SAM" id="MobiDB-lite"/>
    </source>
</evidence>
<dbReference type="InterPro" id="IPR000542">
    <property type="entry name" value="Carn_acyl_trans"/>
</dbReference>
<dbReference type="STRING" id="67003.A0A1X0P523"/>
<dbReference type="SUPFAM" id="SSF52777">
    <property type="entry name" value="CoA-dependent acyltransferases"/>
    <property type="match status" value="2"/>
</dbReference>
<dbReference type="Gene3D" id="3.30.559.10">
    <property type="entry name" value="Chloramphenicol acetyltransferase-like domain"/>
    <property type="match status" value="1"/>
</dbReference>
<keyword evidence="2 7" id="KW-0808">Transferase</keyword>
<organism evidence="7 8">
    <name type="scientific">Trypanosoma theileri</name>
    <dbReference type="NCBI Taxonomy" id="67003"/>
    <lineage>
        <taxon>Eukaryota</taxon>
        <taxon>Discoba</taxon>
        <taxon>Euglenozoa</taxon>
        <taxon>Kinetoplastea</taxon>
        <taxon>Metakinetoplastina</taxon>
        <taxon>Trypanosomatida</taxon>
        <taxon>Trypanosomatidae</taxon>
        <taxon>Trypanosoma</taxon>
    </lineage>
</organism>
<comment type="similarity">
    <text evidence="1">Belongs to the carnitine/choline acetyltransferase family.</text>
</comment>
<evidence type="ECO:0000313" key="8">
    <source>
        <dbReference type="Proteomes" id="UP000192257"/>
    </source>
</evidence>
<feature type="compositionally biased region" description="Polar residues" evidence="5">
    <location>
        <begin position="735"/>
        <end position="758"/>
    </location>
</feature>
<evidence type="ECO:0000256" key="3">
    <source>
        <dbReference type="ARBA" id="ARBA00023315"/>
    </source>
</evidence>
<keyword evidence="3" id="KW-0012">Acyltransferase</keyword>
<dbReference type="Gene3D" id="3.30.559.70">
    <property type="entry name" value="Choline/Carnitine o-acyltransferase, domain 2"/>
    <property type="match status" value="1"/>
</dbReference>